<dbReference type="Pfam" id="PF04194">
    <property type="entry name" value="PDCD2_C"/>
    <property type="match status" value="1"/>
</dbReference>
<accession>A0A8S3XZR0</accession>
<dbReference type="PROSITE" id="PS01360">
    <property type="entry name" value="ZF_MYND_1"/>
    <property type="match status" value="1"/>
</dbReference>
<dbReference type="PANTHER" id="PTHR12298">
    <property type="entry name" value="PCDC2 PROGRAMMED CELL DEATH PROTEIN 2 -RELATED"/>
    <property type="match status" value="1"/>
</dbReference>
<evidence type="ECO:0000313" key="7">
    <source>
        <dbReference type="Proteomes" id="UP000691718"/>
    </source>
</evidence>
<dbReference type="OrthoDB" id="443682at2759"/>
<evidence type="ECO:0000256" key="3">
    <source>
        <dbReference type="ARBA" id="ARBA00022833"/>
    </source>
</evidence>
<keyword evidence="3" id="KW-0862">Zinc</keyword>
<dbReference type="PANTHER" id="PTHR12298:SF4">
    <property type="entry name" value="PROGRAMMED CELL DEATH PROTEIN 2"/>
    <property type="match status" value="1"/>
</dbReference>
<evidence type="ECO:0000256" key="2">
    <source>
        <dbReference type="ARBA" id="ARBA00022771"/>
    </source>
</evidence>
<dbReference type="GO" id="GO:0005737">
    <property type="term" value="C:cytoplasm"/>
    <property type="evidence" value="ECO:0007669"/>
    <property type="project" value="InterPro"/>
</dbReference>
<dbReference type="AlphaFoldDB" id="A0A8S3XZR0"/>
<dbReference type="InterPro" id="IPR007320">
    <property type="entry name" value="PDCD2_C"/>
</dbReference>
<dbReference type="InterPro" id="IPR002893">
    <property type="entry name" value="Znf_MYND"/>
</dbReference>
<evidence type="ECO:0000256" key="1">
    <source>
        <dbReference type="ARBA" id="ARBA00022723"/>
    </source>
</evidence>
<dbReference type="GO" id="GO:0005634">
    <property type="term" value="C:nucleus"/>
    <property type="evidence" value="ECO:0007669"/>
    <property type="project" value="TreeGrafter"/>
</dbReference>
<dbReference type="Proteomes" id="UP000691718">
    <property type="component" value="Unassembled WGS sequence"/>
</dbReference>
<protein>
    <submittedName>
        <fullName evidence="6">(apollo) hypothetical protein</fullName>
    </submittedName>
</protein>
<comment type="caution">
    <text evidence="6">The sequence shown here is derived from an EMBL/GenBank/DDBJ whole genome shotgun (WGS) entry which is preliminary data.</text>
</comment>
<gene>
    <name evidence="6" type="ORF">PAPOLLO_LOCUS21849</name>
</gene>
<feature type="domain" description="MYND-type" evidence="5">
    <location>
        <begin position="131"/>
        <end position="168"/>
    </location>
</feature>
<proteinExistence type="predicted"/>
<name>A0A8S3XZR0_PARAO</name>
<evidence type="ECO:0000256" key="4">
    <source>
        <dbReference type="PROSITE-ProRule" id="PRU00134"/>
    </source>
</evidence>
<organism evidence="6 7">
    <name type="scientific">Parnassius apollo</name>
    <name type="common">Apollo butterfly</name>
    <name type="synonym">Papilio apollo</name>
    <dbReference type="NCBI Taxonomy" id="110799"/>
    <lineage>
        <taxon>Eukaryota</taxon>
        <taxon>Metazoa</taxon>
        <taxon>Ecdysozoa</taxon>
        <taxon>Arthropoda</taxon>
        <taxon>Hexapoda</taxon>
        <taxon>Insecta</taxon>
        <taxon>Pterygota</taxon>
        <taxon>Neoptera</taxon>
        <taxon>Endopterygota</taxon>
        <taxon>Lepidoptera</taxon>
        <taxon>Glossata</taxon>
        <taxon>Ditrysia</taxon>
        <taxon>Papilionoidea</taxon>
        <taxon>Papilionidae</taxon>
        <taxon>Parnassiinae</taxon>
        <taxon>Parnassini</taxon>
        <taxon>Parnassius</taxon>
        <taxon>Parnassius</taxon>
    </lineage>
</organism>
<dbReference type="GO" id="GO:0008270">
    <property type="term" value="F:zinc ion binding"/>
    <property type="evidence" value="ECO:0007669"/>
    <property type="project" value="UniProtKB-KW"/>
</dbReference>
<keyword evidence="1" id="KW-0479">Metal-binding</keyword>
<dbReference type="EMBL" id="CAJQZP010001342">
    <property type="protein sequence ID" value="CAG5040146.1"/>
    <property type="molecule type" value="Genomic_DNA"/>
</dbReference>
<reference evidence="6" key="1">
    <citation type="submission" date="2021-04" db="EMBL/GenBank/DDBJ databases">
        <authorList>
            <person name="Tunstrom K."/>
        </authorList>
    </citation>
    <scope>NUCLEOTIDE SEQUENCE</scope>
</reference>
<keyword evidence="7" id="KW-1185">Reference proteome</keyword>
<dbReference type="PROSITE" id="PS50865">
    <property type="entry name" value="ZF_MYND_2"/>
    <property type="match status" value="1"/>
</dbReference>
<evidence type="ECO:0000313" key="6">
    <source>
        <dbReference type="EMBL" id="CAG5040146.1"/>
    </source>
</evidence>
<evidence type="ECO:0000259" key="5">
    <source>
        <dbReference type="PROSITE" id="PS50865"/>
    </source>
</evidence>
<keyword evidence="2 4" id="KW-0863">Zinc-finger</keyword>
<dbReference type="Pfam" id="PF01753">
    <property type="entry name" value="zf-MYND"/>
    <property type="match status" value="1"/>
</dbReference>
<sequence length="357" mass="41591">MTESAVDIGILEEKSSWLLHPRFFPSKVGGKPAWLDLKNICNTAELTCKICNDPLIFLCQVYAPYEEKDDCFHRTIFVFICRNGTCCRTNCADNLKVLRCQLRRDNEFYSYEPYEEKENEKFSMERWPKLCHVCGLKGPSHCARCKKSFYCSRKHQILDWQKGHKEGCSNLVQQDAESNILPNFIVTESGKSILFKEWELVVDVEDEEDNTCVDEKQEMEKLRKMMIENKAGTLNNISESELEQYAKHMPEDKVFSKFSKRVSRHPEQVLRYDRGGTPLWITGNTDNHLIYIPNCQYCNGNRQFEFQVMPQLLNFINVGIDINSIDWGILAIYTCKNSCNNGPAYKEEYIIKQDLCN</sequence>